<evidence type="ECO:0000256" key="2">
    <source>
        <dbReference type="ARBA" id="ARBA00023125"/>
    </source>
</evidence>
<dbReference type="AlphaFoldDB" id="A0A1Y5HSC9"/>
<dbReference type="InterPro" id="IPR036271">
    <property type="entry name" value="Tet_transcr_reg_TetR-rel_C_sf"/>
</dbReference>
<evidence type="ECO:0000313" key="7">
    <source>
        <dbReference type="Proteomes" id="UP000227088"/>
    </source>
</evidence>
<gene>
    <name evidence="6" type="ORF">A9R00_07355</name>
</gene>
<dbReference type="GO" id="GO:0003677">
    <property type="term" value="F:DNA binding"/>
    <property type="evidence" value="ECO:0007669"/>
    <property type="project" value="UniProtKB-UniRule"/>
</dbReference>
<accession>A0A1Y5HSC9</accession>
<dbReference type="PANTHER" id="PTHR47506">
    <property type="entry name" value="TRANSCRIPTIONAL REGULATORY PROTEIN"/>
    <property type="match status" value="1"/>
</dbReference>
<dbReference type="PROSITE" id="PS50977">
    <property type="entry name" value="HTH_TETR_2"/>
    <property type="match status" value="1"/>
</dbReference>
<dbReference type="SUPFAM" id="SSF48498">
    <property type="entry name" value="Tetracyclin repressor-like, C-terminal domain"/>
    <property type="match status" value="1"/>
</dbReference>
<feature type="DNA-binding region" description="H-T-H motif" evidence="4">
    <location>
        <begin position="3"/>
        <end position="22"/>
    </location>
</feature>
<organism evidence="6 7">
    <name type="scientific">Oleispira antarctica</name>
    <dbReference type="NCBI Taxonomy" id="188908"/>
    <lineage>
        <taxon>Bacteria</taxon>
        <taxon>Pseudomonadati</taxon>
        <taxon>Pseudomonadota</taxon>
        <taxon>Gammaproteobacteria</taxon>
        <taxon>Oceanospirillales</taxon>
        <taxon>Oceanospirillaceae</taxon>
        <taxon>Oleispira</taxon>
    </lineage>
</organism>
<protein>
    <recommendedName>
        <fullName evidence="5">HTH tetR-type domain-containing protein</fullName>
    </recommendedName>
</protein>
<dbReference type="InterPro" id="IPR009057">
    <property type="entry name" value="Homeodomain-like_sf"/>
</dbReference>
<dbReference type="Gene3D" id="1.10.357.10">
    <property type="entry name" value="Tetracycline Repressor, domain 2"/>
    <property type="match status" value="1"/>
</dbReference>
<evidence type="ECO:0000256" key="3">
    <source>
        <dbReference type="ARBA" id="ARBA00023163"/>
    </source>
</evidence>
<feature type="domain" description="HTH tetR-type" evidence="5">
    <location>
        <begin position="1"/>
        <end position="40"/>
    </location>
</feature>
<keyword evidence="1" id="KW-0805">Transcription regulation</keyword>
<sequence length="172" mass="19537">GTGIKQILDEVSVPKGSFYNFFASKEAFVAELIGHYSQDLLDQLDQFMTGEGKDLTPIEQLRSIYRYSLKQYASHDFKKSCLVGSIATEISAESEMCRIELEKAMSAWLSFFTGIFARAQLQKLVRDDMTPNDIAAVYWAAWEGALIKMKMSADTKPVKRIMELMIETLLKR</sequence>
<dbReference type="InterPro" id="IPR011075">
    <property type="entry name" value="TetR_C"/>
</dbReference>
<evidence type="ECO:0000256" key="1">
    <source>
        <dbReference type="ARBA" id="ARBA00023015"/>
    </source>
</evidence>
<keyword evidence="2 4" id="KW-0238">DNA-binding</keyword>
<reference evidence="7" key="1">
    <citation type="journal article" date="2017" name="Proc. Natl. Acad. Sci. U.S.A.">
        <title>Simulation of Deepwater Horizon oil plume reveals substrate specialization within a complex community of hydrocarbon degraders.</title>
        <authorList>
            <person name="Hu P."/>
            <person name="Dubinsky E.A."/>
            <person name="Probst A.J."/>
            <person name="Wang J."/>
            <person name="Sieber C.M.K."/>
            <person name="Tom L.M."/>
            <person name="Gardinali P."/>
            <person name="Banfield J.F."/>
            <person name="Atlas R.M."/>
            <person name="Andersen G.L."/>
        </authorList>
    </citation>
    <scope>NUCLEOTIDE SEQUENCE [LARGE SCALE GENOMIC DNA]</scope>
</reference>
<dbReference type="SUPFAM" id="SSF46689">
    <property type="entry name" value="Homeodomain-like"/>
    <property type="match status" value="1"/>
</dbReference>
<name>A0A1Y5HSC9_OLEAN</name>
<evidence type="ECO:0000259" key="5">
    <source>
        <dbReference type="PROSITE" id="PS50977"/>
    </source>
</evidence>
<dbReference type="Proteomes" id="UP000227088">
    <property type="component" value="Unassembled WGS sequence"/>
</dbReference>
<dbReference type="PANTHER" id="PTHR47506:SF6">
    <property type="entry name" value="HTH-TYPE TRANSCRIPTIONAL REPRESSOR NEMR"/>
    <property type="match status" value="1"/>
</dbReference>
<dbReference type="EMBL" id="MABE01000418">
    <property type="protein sequence ID" value="OUS40179.1"/>
    <property type="molecule type" value="Genomic_DNA"/>
</dbReference>
<keyword evidence="3" id="KW-0804">Transcription</keyword>
<evidence type="ECO:0000313" key="6">
    <source>
        <dbReference type="EMBL" id="OUS40179.1"/>
    </source>
</evidence>
<evidence type="ECO:0000256" key="4">
    <source>
        <dbReference type="PROSITE-ProRule" id="PRU00335"/>
    </source>
</evidence>
<dbReference type="Pfam" id="PF16925">
    <property type="entry name" value="TetR_C_13"/>
    <property type="match status" value="1"/>
</dbReference>
<dbReference type="InterPro" id="IPR001647">
    <property type="entry name" value="HTH_TetR"/>
</dbReference>
<comment type="caution">
    <text evidence="6">The sequence shown here is derived from an EMBL/GenBank/DDBJ whole genome shotgun (WGS) entry which is preliminary data.</text>
</comment>
<proteinExistence type="predicted"/>
<feature type="non-terminal residue" evidence="6">
    <location>
        <position position="1"/>
    </location>
</feature>